<dbReference type="SMART" id="SM00869">
    <property type="entry name" value="Autotransporter"/>
    <property type="match status" value="1"/>
</dbReference>
<reference evidence="2 3" key="1">
    <citation type="journal article" date="2013" name="Genome Announc.">
        <title>Genome Sequences of 28 Bordetella pertussis U.S. Outbreak Strains Dating from 2010 to 2012.</title>
        <authorList>
            <person name="Harvill E.T."/>
            <person name="Goodfield L.L."/>
            <person name="Ivanov Y."/>
            <person name="Meyer J.A."/>
            <person name="Newth C."/>
            <person name="Cassiday P."/>
            <person name="Tondella M.L."/>
            <person name="Liao P."/>
            <person name="Zimmerman J."/>
            <person name="Meert K."/>
            <person name="Wessel D."/>
            <person name="Berger J."/>
            <person name="Dean J.M."/>
            <person name="Holubkov R."/>
            <person name="Burr J."/>
            <person name="Liu T."/>
            <person name="Brinkac L."/>
            <person name="Kim M."/>
            <person name="Losada L."/>
        </authorList>
    </citation>
    <scope>NUCLEOTIDE SEQUENCE [LARGE SCALE GENOMIC DNA]</scope>
    <source>
        <strain evidence="2 3">CHLA-26</strain>
    </source>
</reference>
<feature type="domain" description="Autotransporter" evidence="1">
    <location>
        <begin position="114"/>
        <end position="395"/>
    </location>
</feature>
<dbReference type="AlphaFoldDB" id="A0AAI9IZ45"/>
<protein>
    <submittedName>
        <fullName evidence="2">Autotransporter beta-domain protein</fullName>
    </submittedName>
</protein>
<accession>A0AAI9IZ45</accession>
<dbReference type="PROSITE" id="PS51208">
    <property type="entry name" value="AUTOTRANSPORTER"/>
    <property type="match status" value="1"/>
</dbReference>
<name>A0AAI9IZ45_BORPT</name>
<dbReference type="EMBL" id="AXSB02000037">
    <property type="protein sequence ID" value="ETH29538.1"/>
    <property type="molecule type" value="Genomic_DNA"/>
</dbReference>
<dbReference type="Pfam" id="PF03797">
    <property type="entry name" value="Autotransporter"/>
    <property type="match status" value="1"/>
</dbReference>
<evidence type="ECO:0000259" key="1">
    <source>
        <dbReference type="PROSITE" id="PS51208"/>
    </source>
</evidence>
<dbReference type="InterPro" id="IPR036709">
    <property type="entry name" value="Autotransporte_beta_dom_sf"/>
</dbReference>
<dbReference type="Gene3D" id="2.40.128.130">
    <property type="entry name" value="Autotransporter beta-domain"/>
    <property type="match status" value="1"/>
</dbReference>
<proteinExistence type="predicted"/>
<evidence type="ECO:0000313" key="2">
    <source>
        <dbReference type="EMBL" id="ETH29538.1"/>
    </source>
</evidence>
<dbReference type="Proteomes" id="UP000018679">
    <property type="component" value="Unassembled WGS sequence"/>
</dbReference>
<dbReference type="GO" id="GO:0019867">
    <property type="term" value="C:outer membrane"/>
    <property type="evidence" value="ECO:0007669"/>
    <property type="project" value="InterPro"/>
</dbReference>
<dbReference type="SUPFAM" id="SSF103515">
    <property type="entry name" value="Autotransporter"/>
    <property type="match status" value="1"/>
</dbReference>
<dbReference type="InterPro" id="IPR005546">
    <property type="entry name" value="Autotransporte_beta"/>
</dbReference>
<sequence>MLPPWQRHQPGPIIYLYLRACAPRHADHRPRSRLAWRVITWPGDRASAGVVLEASPKMSLHPVVCLDRSRRGPGDFPLLSMSAVAMRRGVSALLGVAGTLALAAPAWAQARQEAASAAHPTWMAAAGNWQVLEGGPGVARVKQRTTGVYAGSEHALGAGLRLGGVLGLTRSTARFDDLYAKGHVNSYSLALYGARTVAAGAGDFNAVAGAAYTWHDMDTRRHFHWAGTSQTLTADTHGSTFQAFGELGYRWRASARVQIEPFAALAWRDVRTRAFVESGGWAAISAGPSRLTQTTTTLGVRGEAGYMLGPAPGKLRLTLGWRRAFGDVDPQATLVLDGGNALAATGAPIARDAALAGLGAELALSRSAAIGLAYIGQYSGGNREHTGSLSLRWLFGA</sequence>
<organism evidence="2 3">
    <name type="scientific">Bordetella pertussis CHLA-26</name>
    <dbReference type="NCBI Taxonomy" id="1331284"/>
    <lineage>
        <taxon>Bacteria</taxon>
        <taxon>Pseudomonadati</taxon>
        <taxon>Pseudomonadota</taxon>
        <taxon>Betaproteobacteria</taxon>
        <taxon>Burkholderiales</taxon>
        <taxon>Alcaligenaceae</taxon>
        <taxon>Bordetella</taxon>
    </lineage>
</organism>
<dbReference type="NCBIfam" id="TIGR01414">
    <property type="entry name" value="autotrans_barl"/>
    <property type="match status" value="1"/>
</dbReference>
<dbReference type="InterPro" id="IPR006315">
    <property type="entry name" value="OM_autotransptr_brl_dom"/>
</dbReference>
<evidence type="ECO:0000313" key="3">
    <source>
        <dbReference type="Proteomes" id="UP000018679"/>
    </source>
</evidence>
<comment type="caution">
    <text evidence="2">The sequence shown here is derived from an EMBL/GenBank/DDBJ whole genome shotgun (WGS) entry which is preliminary data.</text>
</comment>
<gene>
    <name evidence="2" type="ORF">L566_0615</name>
</gene>